<proteinExistence type="predicted"/>
<feature type="domain" description="ChrR-like cupin" evidence="1">
    <location>
        <begin position="105"/>
        <end position="182"/>
    </location>
</feature>
<evidence type="ECO:0000259" key="1">
    <source>
        <dbReference type="Pfam" id="PF12973"/>
    </source>
</evidence>
<dbReference type="InterPro" id="IPR025979">
    <property type="entry name" value="ChrR-like_cupin_dom"/>
</dbReference>
<evidence type="ECO:0000313" key="3">
    <source>
        <dbReference type="Proteomes" id="UP000518300"/>
    </source>
</evidence>
<dbReference type="RefSeq" id="WP_169344862.1">
    <property type="nucleotide sequence ID" value="NZ_JABBJJ010000042.1"/>
</dbReference>
<dbReference type="Gene3D" id="2.60.120.10">
    <property type="entry name" value="Jelly Rolls"/>
    <property type="match status" value="1"/>
</dbReference>
<comment type="caution">
    <text evidence="2">The sequence shown here is derived from an EMBL/GenBank/DDBJ whole genome shotgun (WGS) entry which is preliminary data.</text>
</comment>
<dbReference type="EMBL" id="JABBJJ010000042">
    <property type="protein sequence ID" value="NMO15570.1"/>
    <property type="molecule type" value="Genomic_DNA"/>
</dbReference>
<dbReference type="Proteomes" id="UP000518300">
    <property type="component" value="Unassembled WGS sequence"/>
</dbReference>
<dbReference type="Pfam" id="PF12973">
    <property type="entry name" value="Cupin_7"/>
    <property type="match status" value="1"/>
</dbReference>
<protein>
    <submittedName>
        <fullName evidence="2">Transcriptional regulator</fullName>
    </submittedName>
</protein>
<dbReference type="AlphaFoldDB" id="A0A848L984"/>
<dbReference type="InterPro" id="IPR011051">
    <property type="entry name" value="RmlC_Cupin_sf"/>
</dbReference>
<accession>A0A848L984</accession>
<gene>
    <name evidence="2" type="ORF">HG543_12000</name>
</gene>
<keyword evidence="3" id="KW-1185">Reference proteome</keyword>
<reference evidence="2 3" key="1">
    <citation type="submission" date="2020-04" db="EMBL/GenBank/DDBJ databases">
        <title>Draft genome of Pyxidicoccus fallax type strain.</title>
        <authorList>
            <person name="Whitworth D.E."/>
        </authorList>
    </citation>
    <scope>NUCLEOTIDE SEQUENCE [LARGE SCALE GENOMIC DNA]</scope>
    <source>
        <strain evidence="2 3">DSM 14698</strain>
    </source>
</reference>
<dbReference type="InterPro" id="IPR041916">
    <property type="entry name" value="Anti_sigma_zinc_sf"/>
</dbReference>
<organism evidence="2 3">
    <name type="scientific">Pyxidicoccus fallax</name>
    <dbReference type="NCBI Taxonomy" id="394095"/>
    <lineage>
        <taxon>Bacteria</taxon>
        <taxon>Pseudomonadati</taxon>
        <taxon>Myxococcota</taxon>
        <taxon>Myxococcia</taxon>
        <taxon>Myxococcales</taxon>
        <taxon>Cystobacterineae</taxon>
        <taxon>Myxococcaceae</taxon>
        <taxon>Pyxidicoccus</taxon>
    </lineage>
</organism>
<dbReference type="Gene3D" id="1.10.10.1320">
    <property type="entry name" value="Anti-sigma factor, zinc-finger domain"/>
    <property type="match status" value="1"/>
</dbReference>
<dbReference type="SUPFAM" id="SSF51182">
    <property type="entry name" value="RmlC-like cupins"/>
    <property type="match status" value="1"/>
</dbReference>
<sequence length="211" mass="23116">MEHLDDILTEWALGTLAAPEWEAAERHLAGCARCRTLAARLVPAREVLTSLVPPVEPPPEVLTRLMERMEGPGRLARFADRVAAFFDLTRERALEILASVSDPSVWMPGPVEGSELMPVEAGPAREGMMAGILRLNSGVRYPKHTHHGREWNLVLEGGFREDDGHEVWPGEELEKSESSAHGFTALEGPACLCASVLEGMTRFEEEASPSA</sequence>
<name>A0A848L984_9BACT</name>
<dbReference type="InterPro" id="IPR014710">
    <property type="entry name" value="RmlC-like_jellyroll"/>
</dbReference>
<evidence type="ECO:0000313" key="2">
    <source>
        <dbReference type="EMBL" id="NMO15570.1"/>
    </source>
</evidence>